<evidence type="ECO:0008006" key="4">
    <source>
        <dbReference type="Google" id="ProtNLM"/>
    </source>
</evidence>
<gene>
    <name evidence="2" type="ORF">LOCC1_G000410</name>
</gene>
<reference evidence="2 3" key="1">
    <citation type="submission" date="2018-05" db="EMBL/GenBank/DDBJ databases">
        <title>Genome sequencing and assembly of the regulated plant pathogen Lachnellula willkommii and related sister species for the development of diagnostic species identification markers.</title>
        <authorList>
            <person name="Giroux E."/>
            <person name="Bilodeau G."/>
        </authorList>
    </citation>
    <scope>NUCLEOTIDE SEQUENCE [LARGE SCALE GENOMIC DNA]</scope>
    <source>
        <strain evidence="2 3">CBS 160.35</strain>
    </source>
</reference>
<proteinExistence type="predicted"/>
<feature type="region of interest" description="Disordered" evidence="1">
    <location>
        <begin position="127"/>
        <end position="148"/>
    </location>
</feature>
<feature type="compositionally biased region" description="Gly residues" evidence="1">
    <location>
        <begin position="131"/>
        <end position="141"/>
    </location>
</feature>
<dbReference type="Proteomes" id="UP000443090">
    <property type="component" value="Unassembled WGS sequence"/>
</dbReference>
<accession>A0A8H8UK61</accession>
<name>A0A8H8UK61_9HELO</name>
<evidence type="ECO:0000313" key="3">
    <source>
        <dbReference type="Proteomes" id="UP000443090"/>
    </source>
</evidence>
<comment type="caution">
    <text evidence="2">The sequence shown here is derived from an EMBL/GenBank/DDBJ whole genome shotgun (WGS) entry which is preliminary data.</text>
</comment>
<protein>
    <recommendedName>
        <fullName evidence="4">Tat pathway signal sequence</fullName>
    </recommendedName>
</protein>
<keyword evidence="3" id="KW-1185">Reference proteome</keyword>
<dbReference type="AlphaFoldDB" id="A0A8H8UK61"/>
<organism evidence="2 3">
    <name type="scientific">Lachnellula occidentalis</name>
    <dbReference type="NCBI Taxonomy" id="215460"/>
    <lineage>
        <taxon>Eukaryota</taxon>
        <taxon>Fungi</taxon>
        <taxon>Dikarya</taxon>
        <taxon>Ascomycota</taxon>
        <taxon>Pezizomycotina</taxon>
        <taxon>Leotiomycetes</taxon>
        <taxon>Helotiales</taxon>
        <taxon>Lachnaceae</taxon>
        <taxon>Lachnellula</taxon>
    </lineage>
</organism>
<evidence type="ECO:0000256" key="1">
    <source>
        <dbReference type="SAM" id="MobiDB-lite"/>
    </source>
</evidence>
<dbReference type="OrthoDB" id="5296155at2759"/>
<sequence length="351" mass="37486">MRNAPKSSQSSELSLPSLLPPLLPTSLPAISEDGYPFSSHQGPPPVPLRASNRPSHKHFMLGIPPRFSHEISPPPYGDSVEKGPFDGESGEKLAELRRGVVNNRHIARRGGWKRLLIVGLILALSKNSSGGPSGGASGSVEGGPTNPASDMTFPAGAYSFDTYLSTVSTNCTSNSATWLCYPYSTYAQNPSASVATFDWIISPVKGTKSNYTISSTRNYFSIMFSNASLSLQSAGNADEHYYFQIGMQKDTKPTSQLGSQNVAATCYFNQTTFEGYLYTKMPKTYSSGGNGTDVNEDLPFAAWPNAVRIDQVASSGSGSPTCLDPSGNSLGDFSVQQQGELCDCSYMNTGT</sequence>
<evidence type="ECO:0000313" key="2">
    <source>
        <dbReference type="EMBL" id="TVY49798.1"/>
    </source>
</evidence>
<dbReference type="EMBL" id="QGMI01000005">
    <property type="protein sequence ID" value="TVY49798.1"/>
    <property type="molecule type" value="Genomic_DNA"/>
</dbReference>
<feature type="region of interest" description="Disordered" evidence="1">
    <location>
        <begin position="30"/>
        <end position="52"/>
    </location>
</feature>